<protein>
    <submittedName>
        <fullName evidence="2">Uncharacterized protein</fullName>
    </submittedName>
</protein>
<sequence>MPDDGEEAMNSDGEEAMEHSVPIPKVKEIAKSAAAEAASEADSSEAHLSKEQKLKAERLRRIWRKLFWVLGLF</sequence>
<comment type="caution">
    <text evidence="2">The sequence shown here is derived from an EMBL/GenBank/DDBJ whole genome shotgun (WGS) entry which is preliminary data.</text>
</comment>
<proteinExistence type="predicted"/>
<evidence type="ECO:0000256" key="1">
    <source>
        <dbReference type="SAM" id="MobiDB-lite"/>
    </source>
</evidence>
<dbReference type="AlphaFoldDB" id="A0AAE1S3X8"/>
<gene>
    <name evidence="2" type="ORF">RND71_017675</name>
</gene>
<evidence type="ECO:0000313" key="2">
    <source>
        <dbReference type="EMBL" id="KAK4362434.1"/>
    </source>
</evidence>
<feature type="compositionally biased region" description="Acidic residues" evidence="1">
    <location>
        <begin position="1"/>
        <end position="15"/>
    </location>
</feature>
<feature type="region of interest" description="Disordered" evidence="1">
    <location>
        <begin position="1"/>
        <end position="24"/>
    </location>
</feature>
<dbReference type="Proteomes" id="UP001291623">
    <property type="component" value="Unassembled WGS sequence"/>
</dbReference>
<name>A0AAE1S3X8_9SOLA</name>
<organism evidence="2 3">
    <name type="scientific">Anisodus tanguticus</name>
    <dbReference type="NCBI Taxonomy" id="243964"/>
    <lineage>
        <taxon>Eukaryota</taxon>
        <taxon>Viridiplantae</taxon>
        <taxon>Streptophyta</taxon>
        <taxon>Embryophyta</taxon>
        <taxon>Tracheophyta</taxon>
        <taxon>Spermatophyta</taxon>
        <taxon>Magnoliopsida</taxon>
        <taxon>eudicotyledons</taxon>
        <taxon>Gunneridae</taxon>
        <taxon>Pentapetalae</taxon>
        <taxon>asterids</taxon>
        <taxon>lamiids</taxon>
        <taxon>Solanales</taxon>
        <taxon>Solanaceae</taxon>
        <taxon>Solanoideae</taxon>
        <taxon>Hyoscyameae</taxon>
        <taxon>Anisodus</taxon>
    </lineage>
</organism>
<evidence type="ECO:0000313" key="3">
    <source>
        <dbReference type="Proteomes" id="UP001291623"/>
    </source>
</evidence>
<accession>A0AAE1S3X8</accession>
<reference evidence="2" key="1">
    <citation type="submission" date="2023-12" db="EMBL/GenBank/DDBJ databases">
        <title>Genome assembly of Anisodus tanguticus.</title>
        <authorList>
            <person name="Wang Y.-J."/>
        </authorList>
    </citation>
    <scope>NUCLEOTIDE SEQUENCE</scope>
    <source>
        <strain evidence="2">KB-2021</strain>
        <tissue evidence="2">Leaf</tissue>
    </source>
</reference>
<dbReference type="EMBL" id="JAVYJV010000009">
    <property type="protein sequence ID" value="KAK4362434.1"/>
    <property type="molecule type" value="Genomic_DNA"/>
</dbReference>
<keyword evidence="3" id="KW-1185">Reference proteome</keyword>